<evidence type="ECO:0000256" key="1">
    <source>
        <dbReference type="SAM" id="MobiDB-lite"/>
    </source>
</evidence>
<dbReference type="PANTHER" id="PTHR11014:SF63">
    <property type="entry name" value="METALLOPEPTIDASE, PUTATIVE (AFU_ORTHOLOGUE AFUA_6G09600)-RELATED"/>
    <property type="match status" value="1"/>
</dbReference>
<gene>
    <name evidence="3" type="ORF">JD77_03329</name>
</gene>
<dbReference type="Gene3D" id="3.40.630.10">
    <property type="entry name" value="Zn peptidases"/>
    <property type="match status" value="1"/>
</dbReference>
<dbReference type="NCBIfam" id="TIGR01891">
    <property type="entry name" value="amidohydrolases"/>
    <property type="match status" value="1"/>
</dbReference>
<evidence type="ECO:0000313" key="3">
    <source>
        <dbReference type="EMBL" id="TWH68337.1"/>
    </source>
</evidence>
<dbReference type="GO" id="GO:0016787">
    <property type="term" value="F:hydrolase activity"/>
    <property type="evidence" value="ECO:0007669"/>
    <property type="project" value="UniProtKB-KW"/>
</dbReference>
<dbReference type="InterPro" id="IPR011650">
    <property type="entry name" value="Peptidase_M20_dimer"/>
</dbReference>
<feature type="region of interest" description="Disordered" evidence="1">
    <location>
        <begin position="33"/>
        <end position="61"/>
    </location>
</feature>
<protein>
    <submittedName>
        <fullName evidence="3">Amidohydrolase</fullName>
    </submittedName>
</protein>
<dbReference type="AlphaFoldDB" id="A0A562IBG3"/>
<evidence type="ECO:0000313" key="4">
    <source>
        <dbReference type="Proteomes" id="UP000319825"/>
    </source>
</evidence>
<dbReference type="PANTHER" id="PTHR11014">
    <property type="entry name" value="PEPTIDASE M20 FAMILY MEMBER"/>
    <property type="match status" value="1"/>
</dbReference>
<dbReference type="Proteomes" id="UP000319825">
    <property type="component" value="Unassembled WGS sequence"/>
</dbReference>
<evidence type="ECO:0000259" key="2">
    <source>
        <dbReference type="Pfam" id="PF07687"/>
    </source>
</evidence>
<organism evidence="3 4">
    <name type="scientific">Micromonospora olivasterospora</name>
    <dbReference type="NCBI Taxonomy" id="1880"/>
    <lineage>
        <taxon>Bacteria</taxon>
        <taxon>Bacillati</taxon>
        <taxon>Actinomycetota</taxon>
        <taxon>Actinomycetes</taxon>
        <taxon>Micromonosporales</taxon>
        <taxon>Micromonosporaceae</taxon>
        <taxon>Micromonospora</taxon>
    </lineage>
</organism>
<dbReference type="SUPFAM" id="SSF55031">
    <property type="entry name" value="Bacterial exopeptidase dimerisation domain"/>
    <property type="match status" value="1"/>
</dbReference>
<dbReference type="InterPro" id="IPR036264">
    <property type="entry name" value="Bact_exopeptidase_dim_dom"/>
</dbReference>
<dbReference type="InterPro" id="IPR017439">
    <property type="entry name" value="Amidohydrolase"/>
</dbReference>
<feature type="domain" description="Peptidase M20 dimerisation" evidence="2">
    <location>
        <begin position="279"/>
        <end position="371"/>
    </location>
</feature>
<dbReference type="Pfam" id="PF01546">
    <property type="entry name" value="Peptidase_M20"/>
    <property type="match status" value="1"/>
</dbReference>
<name>A0A562IBG3_MICOL</name>
<reference evidence="3 4" key="1">
    <citation type="submission" date="2019-07" db="EMBL/GenBank/DDBJ databases">
        <title>R&amp;d 2014.</title>
        <authorList>
            <person name="Klenk H.-P."/>
        </authorList>
    </citation>
    <scope>NUCLEOTIDE SEQUENCE [LARGE SCALE GENOMIC DNA]</scope>
    <source>
        <strain evidence="3 4">DSM 43868</strain>
    </source>
</reference>
<accession>A0A562IBG3</accession>
<dbReference type="Pfam" id="PF07687">
    <property type="entry name" value="M20_dimer"/>
    <property type="match status" value="1"/>
</dbReference>
<comment type="caution">
    <text evidence="3">The sequence shown here is derived from an EMBL/GenBank/DDBJ whole genome shotgun (WGS) entry which is preliminary data.</text>
</comment>
<dbReference type="SUPFAM" id="SSF53187">
    <property type="entry name" value="Zn-dependent exopeptidases"/>
    <property type="match status" value="1"/>
</dbReference>
<keyword evidence="4" id="KW-1185">Reference proteome</keyword>
<dbReference type="EMBL" id="VLKE01000001">
    <property type="protein sequence ID" value="TWH68337.1"/>
    <property type="molecule type" value="Genomic_DNA"/>
</dbReference>
<keyword evidence="3" id="KW-0378">Hydrolase</keyword>
<dbReference type="Gene3D" id="3.30.70.360">
    <property type="match status" value="1"/>
</dbReference>
<sequence length="482" mass="51255">MTAFDRDLPAVPQILEPLSLGIRDAARFDDHENDVAQRHRRRSRLSAVLPEDPSLSSDREFDVTSALTLPNGGQLESSPWPEAPSGFPPLPFGLDHLLALRLPGLVATRRHIHSHPELSGEEFETAALIARELSLAGLNPRLLPKGNGVICDIDGRPDGPVIALRADIDALPLTDVKDVPYRSTKDGVCHACGHDVHTTVMLGVGMLLAQLADLGELDGRVRLIFQPAEEILPCGSLEVIEAGGLDDVVQIFALHCDPNQPVGRIGLRVGPITAAADNVTVRLTGPGGHTARPHLTVDLVDALGRLVTEVPALVSRRVPANSGLLLVFGHAAAGTRYNVIPSEASASGTLRVMDRDTWEQAPKIVAQVVRDVIAPTGATVDLEYLRGRPPVTNDAKAIQVLTAATAAALGPEGVAETPQSMGGEDFSWYLEYVPGALARLGVGRSGPNVDLHRASFDVDERAIPVGIRVMVQTALRALAAAR</sequence>
<dbReference type="InterPro" id="IPR002933">
    <property type="entry name" value="Peptidase_M20"/>
</dbReference>
<proteinExistence type="predicted"/>